<protein>
    <recommendedName>
        <fullName evidence="3">PIN domain-containing protein</fullName>
    </recommendedName>
</protein>
<name>A0A1H0C090_9BACT</name>
<organism evidence="1 2">
    <name type="scientific">Desulfonauticus submarinus</name>
    <dbReference type="NCBI Taxonomy" id="206665"/>
    <lineage>
        <taxon>Bacteria</taxon>
        <taxon>Pseudomonadati</taxon>
        <taxon>Thermodesulfobacteriota</taxon>
        <taxon>Desulfovibrionia</taxon>
        <taxon>Desulfovibrionales</taxon>
        <taxon>Desulfonauticaceae</taxon>
        <taxon>Desulfonauticus</taxon>
    </lineage>
</organism>
<dbReference type="AlphaFoldDB" id="A0A1H0C090"/>
<evidence type="ECO:0008006" key="3">
    <source>
        <dbReference type="Google" id="ProtNLM"/>
    </source>
</evidence>
<dbReference type="EMBL" id="FNIN01000002">
    <property type="protein sequence ID" value="SDN51216.1"/>
    <property type="molecule type" value="Genomic_DNA"/>
</dbReference>
<evidence type="ECO:0000313" key="1">
    <source>
        <dbReference type="EMBL" id="SDN51216.1"/>
    </source>
</evidence>
<evidence type="ECO:0000313" key="2">
    <source>
        <dbReference type="Proteomes" id="UP000199602"/>
    </source>
</evidence>
<accession>A0A1H0C090</accession>
<dbReference type="STRING" id="206665.SAMN04488516_102354"/>
<keyword evidence="2" id="KW-1185">Reference proteome</keyword>
<gene>
    <name evidence="1" type="ORF">SAMN04488516_102354</name>
</gene>
<sequence>MRDRIFIDTNIFVYSAIKSRNKLDEIKHIQAHNLLIILL</sequence>
<reference evidence="1 2" key="1">
    <citation type="submission" date="2016-10" db="EMBL/GenBank/DDBJ databases">
        <authorList>
            <person name="de Groot N.N."/>
        </authorList>
    </citation>
    <scope>NUCLEOTIDE SEQUENCE [LARGE SCALE GENOMIC DNA]</scope>
    <source>
        <strain evidence="1 2">DSM 15269</strain>
    </source>
</reference>
<proteinExistence type="predicted"/>
<dbReference type="Proteomes" id="UP000199602">
    <property type="component" value="Unassembled WGS sequence"/>
</dbReference>